<evidence type="ECO:0000256" key="1">
    <source>
        <dbReference type="SAM" id="MobiDB-lite"/>
    </source>
</evidence>
<name>E9FTP6_DAPPU</name>
<dbReference type="KEGG" id="dpx:DAPPUDRAFT_233280"/>
<protein>
    <submittedName>
        <fullName evidence="2">Uncharacterized protein</fullName>
    </submittedName>
</protein>
<dbReference type="AlphaFoldDB" id="E9FTP6"/>
<reference evidence="2 3" key="1">
    <citation type="journal article" date="2011" name="Science">
        <title>The ecoresponsive genome of Daphnia pulex.</title>
        <authorList>
            <person name="Colbourne J.K."/>
            <person name="Pfrender M.E."/>
            <person name="Gilbert D."/>
            <person name="Thomas W.K."/>
            <person name="Tucker A."/>
            <person name="Oakley T.H."/>
            <person name="Tokishita S."/>
            <person name="Aerts A."/>
            <person name="Arnold G.J."/>
            <person name="Basu M.K."/>
            <person name="Bauer D.J."/>
            <person name="Caceres C.E."/>
            <person name="Carmel L."/>
            <person name="Casola C."/>
            <person name="Choi J.H."/>
            <person name="Detter J.C."/>
            <person name="Dong Q."/>
            <person name="Dusheyko S."/>
            <person name="Eads B.D."/>
            <person name="Frohlich T."/>
            <person name="Geiler-Samerotte K.A."/>
            <person name="Gerlach D."/>
            <person name="Hatcher P."/>
            <person name="Jogdeo S."/>
            <person name="Krijgsveld J."/>
            <person name="Kriventseva E.V."/>
            <person name="Kultz D."/>
            <person name="Laforsch C."/>
            <person name="Lindquist E."/>
            <person name="Lopez J."/>
            <person name="Manak J.R."/>
            <person name="Muller J."/>
            <person name="Pangilinan J."/>
            <person name="Patwardhan R.P."/>
            <person name="Pitluck S."/>
            <person name="Pritham E.J."/>
            <person name="Rechtsteiner A."/>
            <person name="Rho M."/>
            <person name="Rogozin I.B."/>
            <person name="Sakarya O."/>
            <person name="Salamov A."/>
            <person name="Schaack S."/>
            <person name="Shapiro H."/>
            <person name="Shiga Y."/>
            <person name="Skalitzky C."/>
            <person name="Smith Z."/>
            <person name="Souvorov A."/>
            <person name="Sung W."/>
            <person name="Tang Z."/>
            <person name="Tsuchiya D."/>
            <person name="Tu H."/>
            <person name="Vos H."/>
            <person name="Wang M."/>
            <person name="Wolf Y.I."/>
            <person name="Yamagata H."/>
            <person name="Yamada T."/>
            <person name="Ye Y."/>
            <person name="Shaw J.R."/>
            <person name="Andrews J."/>
            <person name="Crease T.J."/>
            <person name="Tang H."/>
            <person name="Lucas S.M."/>
            <person name="Robertson H.M."/>
            <person name="Bork P."/>
            <person name="Koonin E.V."/>
            <person name="Zdobnov E.M."/>
            <person name="Grigoriev I.V."/>
            <person name="Lynch M."/>
            <person name="Boore J.L."/>
        </authorList>
    </citation>
    <scope>NUCLEOTIDE SEQUENCE [LARGE SCALE GENOMIC DNA]</scope>
</reference>
<dbReference type="InParanoid" id="E9FTP6"/>
<sequence length="102" mass="11515">MSSLATSTGVELNRLLPFHRLDRLTVRYKILVSSVAQKLILLNQQTREFIAPSRSCVVCVDRLHHAHDNQDQQRLDQEEEKNGEAKNDDVNSGVGTAKFILS</sequence>
<dbReference type="Proteomes" id="UP000000305">
    <property type="component" value="Unassembled WGS sequence"/>
</dbReference>
<keyword evidence="3" id="KW-1185">Reference proteome</keyword>
<feature type="compositionally biased region" description="Basic and acidic residues" evidence="1">
    <location>
        <begin position="68"/>
        <end position="89"/>
    </location>
</feature>
<dbReference type="HOGENOM" id="CLU_2280194_0_0_1"/>
<gene>
    <name evidence="2" type="ORF">DAPPUDRAFT_233280</name>
</gene>
<feature type="region of interest" description="Disordered" evidence="1">
    <location>
        <begin position="68"/>
        <end position="102"/>
    </location>
</feature>
<accession>E9FTP6</accession>
<evidence type="ECO:0000313" key="2">
    <source>
        <dbReference type="EMBL" id="EFX89405.1"/>
    </source>
</evidence>
<organism evidence="2 3">
    <name type="scientific">Daphnia pulex</name>
    <name type="common">Water flea</name>
    <dbReference type="NCBI Taxonomy" id="6669"/>
    <lineage>
        <taxon>Eukaryota</taxon>
        <taxon>Metazoa</taxon>
        <taxon>Ecdysozoa</taxon>
        <taxon>Arthropoda</taxon>
        <taxon>Crustacea</taxon>
        <taxon>Branchiopoda</taxon>
        <taxon>Diplostraca</taxon>
        <taxon>Cladocera</taxon>
        <taxon>Anomopoda</taxon>
        <taxon>Daphniidae</taxon>
        <taxon>Daphnia</taxon>
    </lineage>
</organism>
<evidence type="ECO:0000313" key="3">
    <source>
        <dbReference type="Proteomes" id="UP000000305"/>
    </source>
</evidence>
<dbReference type="EMBL" id="GL732524">
    <property type="protein sequence ID" value="EFX89405.1"/>
    <property type="molecule type" value="Genomic_DNA"/>
</dbReference>
<proteinExistence type="predicted"/>